<dbReference type="EMBL" id="PVZF01000019">
    <property type="protein sequence ID" value="PRY09896.1"/>
    <property type="molecule type" value="Genomic_DNA"/>
</dbReference>
<organism evidence="1 2">
    <name type="scientific">Kineococcus rhizosphaerae</name>
    <dbReference type="NCBI Taxonomy" id="559628"/>
    <lineage>
        <taxon>Bacteria</taxon>
        <taxon>Bacillati</taxon>
        <taxon>Actinomycetota</taxon>
        <taxon>Actinomycetes</taxon>
        <taxon>Kineosporiales</taxon>
        <taxon>Kineosporiaceae</taxon>
        <taxon>Kineococcus</taxon>
    </lineage>
</organism>
<evidence type="ECO:0000313" key="1">
    <source>
        <dbReference type="EMBL" id="PRY09896.1"/>
    </source>
</evidence>
<protein>
    <recommendedName>
        <fullName evidence="3">ATP/GTP-binding protein</fullName>
    </recommendedName>
</protein>
<reference evidence="1 2" key="1">
    <citation type="submission" date="2018-03" db="EMBL/GenBank/DDBJ databases">
        <title>Genomic Encyclopedia of Archaeal and Bacterial Type Strains, Phase II (KMG-II): from individual species to whole genera.</title>
        <authorList>
            <person name="Goeker M."/>
        </authorList>
    </citation>
    <scope>NUCLEOTIDE SEQUENCE [LARGE SCALE GENOMIC DNA]</scope>
    <source>
        <strain evidence="1 2">DSM 19711</strain>
    </source>
</reference>
<dbReference type="Proteomes" id="UP000238083">
    <property type="component" value="Unassembled WGS sequence"/>
</dbReference>
<gene>
    <name evidence="1" type="ORF">CLV37_1194</name>
</gene>
<name>A0A2T0QWS6_9ACTN</name>
<sequence length="167" mass="17536">MAVSQLKPDVPTIYSSMGTDEMTGRKGTETFGLVGMPLWFWTQNLNGGTATAAAGPFTVTATAALDHISYDMGDGHVIRCTPMSNGNVGTPYTEANGIEPSPTCGYDGYQKTSRKQPGLKYTITATATWDVTWTGSDTGATTLTTQDVGHLPIGEAQALITGYGQSS</sequence>
<accession>A0A2T0QWS6</accession>
<dbReference type="RefSeq" id="WP_106215426.1">
    <property type="nucleotide sequence ID" value="NZ_PVZF01000019.1"/>
</dbReference>
<dbReference type="AlphaFoldDB" id="A0A2T0QWS6"/>
<evidence type="ECO:0000313" key="2">
    <source>
        <dbReference type="Proteomes" id="UP000238083"/>
    </source>
</evidence>
<proteinExistence type="predicted"/>
<evidence type="ECO:0008006" key="3">
    <source>
        <dbReference type="Google" id="ProtNLM"/>
    </source>
</evidence>
<comment type="caution">
    <text evidence="1">The sequence shown here is derived from an EMBL/GenBank/DDBJ whole genome shotgun (WGS) entry which is preliminary data.</text>
</comment>
<dbReference type="OrthoDB" id="3742379at2"/>
<keyword evidence="2" id="KW-1185">Reference proteome</keyword>